<evidence type="ECO:0000256" key="3">
    <source>
        <dbReference type="ARBA" id="ARBA00022729"/>
    </source>
</evidence>
<dbReference type="AlphaFoldDB" id="A0A9J6DUJ5"/>
<dbReference type="FunFam" id="2.60.40.10:FF:000333">
    <property type="entry name" value="Down syndrome cell adhesion molecule"/>
    <property type="match status" value="1"/>
</dbReference>
<dbReference type="GO" id="GO:0007416">
    <property type="term" value="P:synapse assembly"/>
    <property type="evidence" value="ECO:0007669"/>
    <property type="project" value="TreeGrafter"/>
</dbReference>
<evidence type="ECO:0008006" key="16">
    <source>
        <dbReference type="Google" id="ProtNLM"/>
    </source>
</evidence>
<keyword evidence="6 11" id="KW-1133">Transmembrane helix</keyword>
<dbReference type="GO" id="GO:0045202">
    <property type="term" value="C:synapse"/>
    <property type="evidence" value="ECO:0007669"/>
    <property type="project" value="TreeGrafter"/>
</dbReference>
<dbReference type="Pfam" id="PF13927">
    <property type="entry name" value="Ig_3"/>
    <property type="match status" value="1"/>
</dbReference>
<feature type="region of interest" description="Disordered" evidence="10">
    <location>
        <begin position="318"/>
        <end position="353"/>
    </location>
</feature>
<keyword evidence="5" id="KW-0130">Cell adhesion</keyword>
<dbReference type="InterPro" id="IPR003598">
    <property type="entry name" value="Ig_sub2"/>
</dbReference>
<keyword evidence="7 11" id="KW-0472">Membrane</keyword>
<evidence type="ECO:0000313" key="15">
    <source>
        <dbReference type="Proteomes" id="UP000821866"/>
    </source>
</evidence>
<evidence type="ECO:0000256" key="10">
    <source>
        <dbReference type="SAM" id="MobiDB-lite"/>
    </source>
</evidence>
<dbReference type="InterPro" id="IPR013783">
    <property type="entry name" value="Ig-like_fold"/>
</dbReference>
<dbReference type="VEuPathDB" id="VectorBase:LOC119169629"/>
<dbReference type="PANTHER" id="PTHR13817">
    <property type="entry name" value="TITIN"/>
    <property type="match status" value="1"/>
</dbReference>
<feature type="transmembrane region" description="Helical" evidence="11">
    <location>
        <begin position="545"/>
        <end position="567"/>
    </location>
</feature>
<keyword evidence="2 11" id="KW-0812">Transmembrane</keyword>
<dbReference type="InterPro" id="IPR007110">
    <property type="entry name" value="Ig-like_dom"/>
</dbReference>
<evidence type="ECO:0000256" key="5">
    <source>
        <dbReference type="ARBA" id="ARBA00022889"/>
    </source>
</evidence>
<reference evidence="14" key="2">
    <citation type="submission" date="2021-09" db="EMBL/GenBank/DDBJ databases">
        <authorList>
            <person name="Jia N."/>
            <person name="Wang J."/>
            <person name="Shi W."/>
            <person name="Du L."/>
            <person name="Sun Y."/>
            <person name="Zhan W."/>
            <person name="Jiang J."/>
            <person name="Wang Q."/>
            <person name="Zhang B."/>
            <person name="Ji P."/>
            <person name="Sakyi L.B."/>
            <person name="Cui X."/>
            <person name="Yuan T."/>
            <person name="Jiang B."/>
            <person name="Yang W."/>
            <person name="Lam T.T.-Y."/>
            <person name="Chang Q."/>
            <person name="Ding S."/>
            <person name="Wang X."/>
            <person name="Zhu J."/>
            <person name="Ruan X."/>
            <person name="Zhao L."/>
            <person name="Wei J."/>
            <person name="Que T."/>
            <person name="Du C."/>
            <person name="Cheng J."/>
            <person name="Dai P."/>
            <person name="Han X."/>
            <person name="Huang E."/>
            <person name="Gao Y."/>
            <person name="Liu J."/>
            <person name="Shao H."/>
            <person name="Ye R."/>
            <person name="Li L."/>
            <person name="Wei W."/>
            <person name="Wang X."/>
            <person name="Wang C."/>
            <person name="Huo Q."/>
            <person name="Li W."/>
            <person name="Guo W."/>
            <person name="Chen H."/>
            <person name="Chen S."/>
            <person name="Zhou L."/>
            <person name="Zhou L."/>
            <person name="Ni X."/>
            <person name="Tian J."/>
            <person name="Zhou Y."/>
            <person name="Sheng Y."/>
            <person name="Liu T."/>
            <person name="Pan Y."/>
            <person name="Xia L."/>
            <person name="Li J."/>
            <person name="Zhao F."/>
            <person name="Cao W."/>
        </authorList>
    </citation>
    <scope>NUCLEOTIDE SEQUENCE</scope>
    <source>
        <strain evidence="14">Rmic-2018</strain>
        <tissue evidence="14">Larvae</tissue>
    </source>
</reference>
<evidence type="ECO:0000256" key="9">
    <source>
        <dbReference type="ARBA" id="ARBA00023319"/>
    </source>
</evidence>
<evidence type="ECO:0000256" key="6">
    <source>
        <dbReference type="ARBA" id="ARBA00022989"/>
    </source>
</evidence>
<reference evidence="14" key="1">
    <citation type="journal article" date="2020" name="Cell">
        <title>Large-Scale Comparative Analyses of Tick Genomes Elucidate Their Genetic Diversity and Vector Capacities.</title>
        <authorList>
            <consortium name="Tick Genome and Microbiome Consortium (TIGMIC)"/>
            <person name="Jia N."/>
            <person name="Wang J."/>
            <person name="Shi W."/>
            <person name="Du L."/>
            <person name="Sun Y."/>
            <person name="Zhan W."/>
            <person name="Jiang J.F."/>
            <person name="Wang Q."/>
            <person name="Zhang B."/>
            <person name="Ji P."/>
            <person name="Bell-Sakyi L."/>
            <person name="Cui X.M."/>
            <person name="Yuan T.T."/>
            <person name="Jiang B.G."/>
            <person name="Yang W.F."/>
            <person name="Lam T.T."/>
            <person name="Chang Q.C."/>
            <person name="Ding S.J."/>
            <person name="Wang X.J."/>
            <person name="Zhu J.G."/>
            <person name="Ruan X.D."/>
            <person name="Zhao L."/>
            <person name="Wei J.T."/>
            <person name="Ye R.Z."/>
            <person name="Que T.C."/>
            <person name="Du C.H."/>
            <person name="Zhou Y.H."/>
            <person name="Cheng J.X."/>
            <person name="Dai P.F."/>
            <person name="Guo W.B."/>
            <person name="Han X.H."/>
            <person name="Huang E.J."/>
            <person name="Li L.F."/>
            <person name="Wei W."/>
            <person name="Gao Y.C."/>
            <person name="Liu J.Z."/>
            <person name="Shao H.Z."/>
            <person name="Wang X."/>
            <person name="Wang C.C."/>
            <person name="Yang T.C."/>
            <person name="Huo Q.B."/>
            <person name="Li W."/>
            <person name="Chen H.Y."/>
            <person name="Chen S.E."/>
            <person name="Zhou L.G."/>
            <person name="Ni X.B."/>
            <person name="Tian J.H."/>
            <person name="Sheng Y."/>
            <person name="Liu T."/>
            <person name="Pan Y.S."/>
            <person name="Xia L.Y."/>
            <person name="Li J."/>
            <person name="Zhao F."/>
            <person name="Cao W.C."/>
        </authorList>
    </citation>
    <scope>NUCLEOTIDE SEQUENCE</scope>
    <source>
        <strain evidence="14">Rmic-2018</strain>
    </source>
</reference>
<evidence type="ECO:0000259" key="12">
    <source>
        <dbReference type="PROSITE" id="PS50835"/>
    </source>
</evidence>
<dbReference type="Pfam" id="PF00041">
    <property type="entry name" value="fn3"/>
    <property type="match status" value="2"/>
</dbReference>
<feature type="domain" description="Fibronectin type-III" evidence="13">
    <location>
        <begin position="424"/>
        <end position="525"/>
    </location>
</feature>
<keyword evidence="15" id="KW-1185">Reference proteome</keyword>
<protein>
    <recommendedName>
        <fullName evidence="16">Down syndrome cell adhesion molecule-like protein Dscam2</fullName>
    </recommendedName>
</protein>
<dbReference type="Gene3D" id="2.60.40.10">
    <property type="entry name" value="Immunoglobulins"/>
    <property type="match status" value="4"/>
</dbReference>
<sequence length="695" mass="77454">MRAIVTCSVLEGDSPVRIRWLRDGAPLAPDGRDVKVESSNEFSSTLFIKEVGFNHRGEYTCVASNSAASANYSSNMVVNGTGGVDDKDPYVTARGGRRTKVVGLKRLHAKQRQRYCFLCCCLTREEIYCVAVNPTAFVQPCIATMPEENTFKCISECIAGGLNPTCQPKSSRPVRVQGDHQQLSHTCLGKRLAHGARSRTQRQRILPLPGQQRQTPGAPFNVRTSDVTSRSMVVTWDQPYTGNSHITAYRVQTEDFRHVRTLKCAQISGRYQERQRHTINLWHDYIAATKKGLPEWPAQGILRGLQKTRVRGHLRLQDCRHNRERERGDPPPPPSLSVFSTSSSSVQLQWNPNTNEEPTIMGYYVYIKVQHGTWEEHQVPAHQTTHTFEDLLCGTNYQFYVASYNKMGKSDPSEVMSAKTEGAPPVAPKRDAVLTLNGATLTVHLSSWTAAGCPIQSFTVQYRMQDVVEEEWVLVSDSIPAEQKVLVVPDLVPGKWYTLRVASHSEAGTTEHDYTFSTFTRTGASIPPLNSLEGRKPAFYKSVSIMVPLLCVLAVVVLIGAVLAFIIPRRRRQAAPSHFIDSCSEDKNLEAMSLSILKQTGSSLESASPNKEQLYYPSPYAMGQVQALGKQGGDCAEGEAATMQTLKRTRREHVYEVPYPRWVCFSCCHNASKNTAFLTKHFTSTSCINQGSIQF</sequence>
<dbReference type="GO" id="GO:0016020">
    <property type="term" value="C:membrane"/>
    <property type="evidence" value="ECO:0007669"/>
    <property type="project" value="UniProtKB-SubCell"/>
</dbReference>
<name>A0A9J6DUJ5_RHIMP</name>
<dbReference type="InterPro" id="IPR050964">
    <property type="entry name" value="Striated_Muscle_Regulatory"/>
</dbReference>
<dbReference type="Proteomes" id="UP000821866">
    <property type="component" value="Unassembled WGS sequence"/>
</dbReference>
<keyword evidence="9" id="KW-0393">Immunoglobulin domain</keyword>
<dbReference type="PROSITE" id="PS50835">
    <property type="entry name" value="IG_LIKE"/>
    <property type="match status" value="1"/>
</dbReference>
<dbReference type="Pfam" id="PF25059">
    <property type="entry name" value="FN3_DSCAM-DSCAML_C"/>
    <property type="match status" value="1"/>
</dbReference>
<keyword evidence="3" id="KW-0732">Signal</keyword>
<dbReference type="PANTHER" id="PTHR13817:SF102">
    <property type="entry name" value="DOWN SYNDROME CELL ADHESION MOLECULE-LIKE PROTEIN DSCAM2"/>
    <property type="match status" value="1"/>
</dbReference>
<dbReference type="InterPro" id="IPR036116">
    <property type="entry name" value="FN3_sf"/>
</dbReference>
<evidence type="ECO:0000256" key="8">
    <source>
        <dbReference type="ARBA" id="ARBA00023157"/>
    </source>
</evidence>
<keyword evidence="8" id="KW-1015">Disulfide bond</keyword>
<evidence type="ECO:0000259" key="13">
    <source>
        <dbReference type="PROSITE" id="PS50853"/>
    </source>
</evidence>
<dbReference type="CDD" id="cd00063">
    <property type="entry name" value="FN3"/>
    <property type="match status" value="3"/>
</dbReference>
<feature type="domain" description="Ig-like" evidence="12">
    <location>
        <begin position="1"/>
        <end position="79"/>
    </location>
</feature>
<evidence type="ECO:0000256" key="4">
    <source>
        <dbReference type="ARBA" id="ARBA00022737"/>
    </source>
</evidence>
<dbReference type="SMART" id="SM00060">
    <property type="entry name" value="FN3"/>
    <property type="match status" value="3"/>
</dbReference>
<keyword evidence="4" id="KW-0677">Repeat</keyword>
<accession>A0A9J6DUJ5</accession>
<evidence type="ECO:0000256" key="7">
    <source>
        <dbReference type="ARBA" id="ARBA00023136"/>
    </source>
</evidence>
<feature type="compositionally biased region" description="Basic and acidic residues" evidence="10">
    <location>
        <begin position="318"/>
        <end position="329"/>
    </location>
</feature>
<dbReference type="SUPFAM" id="SSF49265">
    <property type="entry name" value="Fibronectin type III"/>
    <property type="match status" value="2"/>
</dbReference>
<dbReference type="EMBL" id="JABSTU010000007">
    <property type="protein sequence ID" value="KAH8025847.1"/>
    <property type="molecule type" value="Genomic_DNA"/>
</dbReference>
<comment type="caution">
    <text evidence="14">The sequence shown here is derived from an EMBL/GenBank/DDBJ whole genome shotgun (WGS) entry which is preliminary data.</text>
</comment>
<dbReference type="InterPro" id="IPR056754">
    <property type="entry name" value="DSCAM/DSCAML_C"/>
</dbReference>
<gene>
    <name evidence="14" type="ORF">HPB51_012879</name>
</gene>
<comment type="subcellular location">
    <subcellularLocation>
        <location evidence="1">Membrane</location>
        <topology evidence="1">Single-pass membrane protein</topology>
    </subcellularLocation>
</comment>
<evidence type="ECO:0000313" key="14">
    <source>
        <dbReference type="EMBL" id="KAH8025847.1"/>
    </source>
</evidence>
<dbReference type="InterPro" id="IPR036179">
    <property type="entry name" value="Ig-like_dom_sf"/>
</dbReference>
<proteinExistence type="predicted"/>
<dbReference type="InterPro" id="IPR003961">
    <property type="entry name" value="FN3_dom"/>
</dbReference>
<evidence type="ECO:0000256" key="1">
    <source>
        <dbReference type="ARBA" id="ARBA00004167"/>
    </source>
</evidence>
<dbReference type="SMART" id="SM00408">
    <property type="entry name" value="IGc2"/>
    <property type="match status" value="1"/>
</dbReference>
<evidence type="ECO:0000256" key="11">
    <source>
        <dbReference type="SAM" id="Phobius"/>
    </source>
</evidence>
<feature type="compositionally biased region" description="Low complexity" evidence="10">
    <location>
        <begin position="336"/>
        <end position="345"/>
    </location>
</feature>
<organism evidence="14 15">
    <name type="scientific">Rhipicephalus microplus</name>
    <name type="common">Cattle tick</name>
    <name type="synonym">Boophilus microplus</name>
    <dbReference type="NCBI Taxonomy" id="6941"/>
    <lineage>
        <taxon>Eukaryota</taxon>
        <taxon>Metazoa</taxon>
        <taxon>Ecdysozoa</taxon>
        <taxon>Arthropoda</taxon>
        <taxon>Chelicerata</taxon>
        <taxon>Arachnida</taxon>
        <taxon>Acari</taxon>
        <taxon>Parasitiformes</taxon>
        <taxon>Ixodida</taxon>
        <taxon>Ixodoidea</taxon>
        <taxon>Ixodidae</taxon>
        <taxon>Rhipicephalinae</taxon>
        <taxon>Rhipicephalus</taxon>
        <taxon>Boophilus</taxon>
    </lineage>
</organism>
<feature type="domain" description="Fibronectin type-III" evidence="13">
    <location>
        <begin position="332"/>
        <end position="423"/>
    </location>
</feature>
<dbReference type="GO" id="GO:0007156">
    <property type="term" value="P:homophilic cell adhesion via plasma membrane adhesion molecules"/>
    <property type="evidence" value="ECO:0007669"/>
    <property type="project" value="TreeGrafter"/>
</dbReference>
<dbReference type="SUPFAM" id="SSF48726">
    <property type="entry name" value="Immunoglobulin"/>
    <property type="match status" value="1"/>
</dbReference>
<dbReference type="PROSITE" id="PS50853">
    <property type="entry name" value="FN3"/>
    <property type="match status" value="2"/>
</dbReference>
<evidence type="ECO:0000256" key="2">
    <source>
        <dbReference type="ARBA" id="ARBA00022692"/>
    </source>
</evidence>